<comment type="similarity">
    <text evidence="1">Belongs to the sulfatase family.</text>
</comment>
<protein>
    <submittedName>
        <fullName evidence="5">Arylsulfatase</fullName>
    </submittedName>
</protein>
<keyword evidence="2" id="KW-0378">Hydrolase</keyword>
<keyword evidence="6" id="KW-1185">Reference proteome</keyword>
<evidence type="ECO:0000256" key="2">
    <source>
        <dbReference type="ARBA" id="ARBA00022801"/>
    </source>
</evidence>
<dbReference type="InterPro" id="IPR024607">
    <property type="entry name" value="Sulfatase_CS"/>
</dbReference>
<feature type="chain" id="PRO_5029001823" evidence="3">
    <location>
        <begin position="22"/>
        <end position="531"/>
    </location>
</feature>
<dbReference type="Gene3D" id="3.40.720.10">
    <property type="entry name" value="Alkaline Phosphatase, subunit A"/>
    <property type="match status" value="2"/>
</dbReference>
<dbReference type="InterPro" id="IPR017850">
    <property type="entry name" value="Alkaline_phosphatase_core_sf"/>
</dbReference>
<keyword evidence="3" id="KW-0732">Signal</keyword>
<dbReference type="RefSeq" id="WP_168442154.1">
    <property type="nucleotide sequence ID" value="NZ_CAAHFG010000001.1"/>
</dbReference>
<evidence type="ECO:0000259" key="4">
    <source>
        <dbReference type="Pfam" id="PF00884"/>
    </source>
</evidence>
<evidence type="ECO:0000256" key="1">
    <source>
        <dbReference type="ARBA" id="ARBA00008779"/>
    </source>
</evidence>
<evidence type="ECO:0000313" key="5">
    <source>
        <dbReference type="EMBL" id="VGO13598.1"/>
    </source>
</evidence>
<gene>
    <name evidence="5" type="ORF">PDESU_02155</name>
</gene>
<dbReference type="InterPro" id="IPR052701">
    <property type="entry name" value="GAG_Ulvan_Degrading_Sulfatases"/>
</dbReference>
<dbReference type="GO" id="GO:0016787">
    <property type="term" value="F:hydrolase activity"/>
    <property type="evidence" value="ECO:0007669"/>
    <property type="project" value="UniProtKB-KW"/>
</dbReference>
<organism evidence="5 6">
    <name type="scientific">Pontiella desulfatans</name>
    <dbReference type="NCBI Taxonomy" id="2750659"/>
    <lineage>
        <taxon>Bacteria</taxon>
        <taxon>Pseudomonadati</taxon>
        <taxon>Kiritimatiellota</taxon>
        <taxon>Kiritimatiellia</taxon>
        <taxon>Kiritimatiellales</taxon>
        <taxon>Pontiellaceae</taxon>
        <taxon>Pontiella</taxon>
    </lineage>
</organism>
<dbReference type="EMBL" id="CAAHFG010000001">
    <property type="protein sequence ID" value="VGO13598.1"/>
    <property type="molecule type" value="Genomic_DNA"/>
</dbReference>
<evidence type="ECO:0000313" key="6">
    <source>
        <dbReference type="Proteomes" id="UP000366872"/>
    </source>
</evidence>
<dbReference type="PROSITE" id="PS00523">
    <property type="entry name" value="SULFATASE_1"/>
    <property type="match status" value="1"/>
</dbReference>
<dbReference type="PANTHER" id="PTHR43751:SF3">
    <property type="entry name" value="SULFATASE N-TERMINAL DOMAIN-CONTAINING PROTEIN"/>
    <property type="match status" value="1"/>
</dbReference>
<proteinExistence type="inferred from homology"/>
<dbReference type="InterPro" id="IPR000917">
    <property type="entry name" value="Sulfatase_N"/>
</dbReference>
<evidence type="ECO:0000256" key="3">
    <source>
        <dbReference type="SAM" id="SignalP"/>
    </source>
</evidence>
<dbReference type="Pfam" id="PF00884">
    <property type="entry name" value="Sulfatase"/>
    <property type="match status" value="1"/>
</dbReference>
<feature type="domain" description="Sulfatase N-terminal" evidence="4">
    <location>
        <begin position="25"/>
        <end position="385"/>
    </location>
</feature>
<sequence length="531" mass="60216">MKKRTLLLIAGLFSLALSVSAAQKPNVVVFFMDDLDFSGMGAGYDLMEFSSCERLAGGEPEFPVIVTPHTDKLVEQSLIFDQFFITSPVCSPSRFSLLTGKYASTAYNLKNDFLPGQTVHMLDWSPHVKLGQYTLPGMFKSAGYRTGIVGKLHCEDSYYAMSALYKKYTKENPLSPEASAELTAGYLNFVKEIKELYQCDYADRIYFDNAESGYFPRPLKAFNLDWCTEGALEFLETGKDEPFFLYFSVNYPHGVSGAGVHRFSEEARRKTPLGMLEQIPGVLPDIEVARQQIRDAGGNPNATDSLTMVDHALGAIETKLRETGNYENTIFIYLSDHQKLAKNNPHGATHVPFVIRWPAKFKKQWRSDALCANIDVLPTLAEIVGAKIPAQAKIDGQSFAPLLLGEKEFKGRDSVLLEINYARALIEGDYKYIEYFAPDKVRNAIASGKTEIYKKTKKERRVGWHGMRYYVERYYPNYFDPVQLVNLKKDPFEKVNLADNPEYQPTIKKMRAELLAEIERLKIEQKNWSKK</sequence>
<reference evidence="5 6" key="1">
    <citation type="submission" date="2019-04" db="EMBL/GenBank/DDBJ databases">
        <authorList>
            <person name="Van Vliet M D."/>
        </authorList>
    </citation>
    <scope>NUCLEOTIDE SEQUENCE [LARGE SCALE GENOMIC DNA]</scope>
    <source>
        <strain evidence="5 6">F1</strain>
    </source>
</reference>
<feature type="signal peptide" evidence="3">
    <location>
        <begin position="1"/>
        <end position="21"/>
    </location>
</feature>
<dbReference type="Proteomes" id="UP000366872">
    <property type="component" value="Unassembled WGS sequence"/>
</dbReference>
<name>A0A6C2U0V5_PONDE</name>
<dbReference type="PANTHER" id="PTHR43751">
    <property type="entry name" value="SULFATASE"/>
    <property type="match status" value="1"/>
</dbReference>
<accession>A0A6C2U0V5</accession>
<dbReference type="SUPFAM" id="SSF53649">
    <property type="entry name" value="Alkaline phosphatase-like"/>
    <property type="match status" value="1"/>
</dbReference>
<dbReference type="AlphaFoldDB" id="A0A6C2U0V5"/>